<dbReference type="PANTHER" id="PTHR33908">
    <property type="entry name" value="MANNOSYLTRANSFERASE YKCB-RELATED"/>
    <property type="match status" value="1"/>
</dbReference>
<feature type="transmembrane region" description="Helical" evidence="8">
    <location>
        <begin position="350"/>
        <end position="367"/>
    </location>
</feature>
<evidence type="ECO:0000256" key="7">
    <source>
        <dbReference type="ARBA" id="ARBA00023136"/>
    </source>
</evidence>
<evidence type="ECO:0000256" key="2">
    <source>
        <dbReference type="ARBA" id="ARBA00022475"/>
    </source>
</evidence>
<evidence type="ECO:0000256" key="8">
    <source>
        <dbReference type="SAM" id="Phobius"/>
    </source>
</evidence>
<feature type="transmembrane region" description="Helical" evidence="8">
    <location>
        <begin position="221"/>
        <end position="244"/>
    </location>
</feature>
<feature type="domain" description="Glycosyltransferase RgtA/B/C/D-like" evidence="9">
    <location>
        <begin position="99"/>
        <end position="234"/>
    </location>
</feature>
<dbReference type="KEGG" id="flt:Sv326_0026"/>
<evidence type="ECO:0000313" key="11">
    <source>
        <dbReference type="Proteomes" id="UP000510821"/>
    </source>
</evidence>
<sequence>MVLSRRIGSIAEFCRKNRNVVFISVLFLVSFIIRFCYLPSFPIYGDEAAYAEIIDEFIRSPTIIPHFLGHSISWKPPLGFVTYSAVITGLYAINPNIPVEIAYRIPPLIFGVLSTLSLYFLVRKLYDEETAFLSSLIFATTAISVVLSETILLDQLMLFLLICGIMLFIDGRKDPKYLYYAGLVGGLLFLTKSIMAFMLPALAIAYYVGDKEIRNNPAMRKAFLVSLLAVPLAMVFYAIVFFALSPSGRGGDITVSYVYDFLRAYVYNTSLFSHTAEFIKLTAVWSILFFSGLLTMKISNREDRFVFIWLILMLVLLGAGQFYPWYYLPILPPFAMVCAKSLMQIKRKKFFVPVVMILLIFSLPYFANKAFMDTFLSPMQVNSERAQVGMFLREKNDVLSITQRGVPEIVFYKFHGEKQPDYPGFKMVVLNPFEICSYTAYEYFADIVFGGTVQNLTSSEDVKSIIANNSRNEYVVMDAGVYNVYSSSPWQDYSLVFNSSEGSYVVLHKVT</sequence>
<dbReference type="GO" id="GO:0016763">
    <property type="term" value="F:pentosyltransferase activity"/>
    <property type="evidence" value="ECO:0007669"/>
    <property type="project" value="TreeGrafter"/>
</dbReference>
<evidence type="ECO:0000256" key="1">
    <source>
        <dbReference type="ARBA" id="ARBA00004651"/>
    </source>
</evidence>
<protein>
    <submittedName>
        <fullName evidence="10">Phospholipid carrier-dependent glycosyltransferase</fullName>
    </submittedName>
</protein>
<keyword evidence="3" id="KW-0328">Glycosyltransferase</keyword>
<dbReference type="AlphaFoldDB" id="A0A7D6BSC1"/>
<evidence type="ECO:0000256" key="5">
    <source>
        <dbReference type="ARBA" id="ARBA00022692"/>
    </source>
</evidence>
<dbReference type="GO" id="GO:0008610">
    <property type="term" value="P:lipid biosynthetic process"/>
    <property type="evidence" value="ECO:0007669"/>
    <property type="project" value="UniProtKB-ARBA"/>
</dbReference>
<evidence type="ECO:0000259" key="9">
    <source>
        <dbReference type="Pfam" id="PF13231"/>
    </source>
</evidence>
<evidence type="ECO:0000256" key="3">
    <source>
        <dbReference type="ARBA" id="ARBA00022676"/>
    </source>
</evidence>
<dbReference type="Proteomes" id="UP000510821">
    <property type="component" value="Chromosome"/>
</dbReference>
<proteinExistence type="predicted"/>
<evidence type="ECO:0000313" key="10">
    <source>
        <dbReference type="EMBL" id="QLJ52201.1"/>
    </source>
</evidence>
<evidence type="ECO:0000256" key="4">
    <source>
        <dbReference type="ARBA" id="ARBA00022679"/>
    </source>
</evidence>
<feature type="transmembrane region" description="Helical" evidence="8">
    <location>
        <begin position="20"/>
        <end position="40"/>
    </location>
</feature>
<dbReference type="EMBL" id="CP058998">
    <property type="protein sequence ID" value="QLJ52201.1"/>
    <property type="molecule type" value="Genomic_DNA"/>
</dbReference>
<organism evidence="10 11">
    <name type="scientific">Fermentimicrarchaeum limneticum</name>
    <dbReference type="NCBI Taxonomy" id="2795018"/>
    <lineage>
        <taxon>Archaea</taxon>
        <taxon>Candidatus Micrarchaeota</taxon>
        <taxon>Candidatus Fermentimicrarchaeales</taxon>
        <taxon>Candidatus Fermentimicrarchaeaceae</taxon>
        <taxon>Candidatus Fermentimicrarchaeum</taxon>
    </lineage>
</organism>
<feature type="transmembrane region" description="Helical" evidence="8">
    <location>
        <begin position="131"/>
        <end position="148"/>
    </location>
</feature>
<reference evidence="11" key="1">
    <citation type="submission" date="2020-07" db="EMBL/GenBank/DDBJ databases">
        <title>Metabolic diversity and evolutionary history of the archaeal phylum ###Micrarchaeota### uncovered from a freshwater lake metagenome.</title>
        <authorList>
            <person name="Kadnikov V.V."/>
            <person name="Savvichev A.S."/>
            <person name="Mardanov A.V."/>
            <person name="Beletsky A.V."/>
            <person name="Chupakov A.V."/>
            <person name="Kokryatskaya N.M."/>
            <person name="Pimenov N.V."/>
            <person name="Ravin N.V."/>
        </authorList>
    </citation>
    <scope>NUCLEOTIDE SEQUENCE [LARGE SCALE GENOMIC DNA]</scope>
</reference>
<dbReference type="GO" id="GO:0005886">
    <property type="term" value="C:plasma membrane"/>
    <property type="evidence" value="ECO:0007669"/>
    <property type="project" value="UniProtKB-SubCell"/>
</dbReference>
<dbReference type="PANTHER" id="PTHR33908:SF11">
    <property type="entry name" value="MEMBRANE PROTEIN"/>
    <property type="match status" value="1"/>
</dbReference>
<dbReference type="InterPro" id="IPR038731">
    <property type="entry name" value="RgtA/B/C-like"/>
</dbReference>
<name>A0A7D6BSC1_FERL1</name>
<feature type="transmembrane region" description="Helical" evidence="8">
    <location>
        <begin position="177"/>
        <end position="209"/>
    </location>
</feature>
<keyword evidence="7 8" id="KW-0472">Membrane</keyword>
<feature type="transmembrane region" description="Helical" evidence="8">
    <location>
        <begin position="306"/>
        <end position="326"/>
    </location>
</feature>
<dbReference type="Pfam" id="PF13231">
    <property type="entry name" value="PMT_2"/>
    <property type="match status" value="1"/>
</dbReference>
<keyword evidence="6 8" id="KW-1133">Transmembrane helix</keyword>
<feature type="transmembrane region" description="Helical" evidence="8">
    <location>
        <begin position="278"/>
        <end position="294"/>
    </location>
</feature>
<dbReference type="InterPro" id="IPR050297">
    <property type="entry name" value="LipidA_mod_glycosyltrf_83"/>
</dbReference>
<keyword evidence="2" id="KW-1003">Cell membrane</keyword>
<evidence type="ECO:0000256" key="6">
    <source>
        <dbReference type="ARBA" id="ARBA00022989"/>
    </source>
</evidence>
<gene>
    <name evidence="10" type="ORF">Sv326_0026</name>
</gene>
<accession>A0A7D6BSC1</accession>
<keyword evidence="5 8" id="KW-0812">Transmembrane</keyword>
<feature type="transmembrane region" description="Helical" evidence="8">
    <location>
        <begin position="105"/>
        <end position="125"/>
    </location>
</feature>
<comment type="subcellular location">
    <subcellularLocation>
        <location evidence="1">Cell membrane</location>
        <topology evidence="1">Multi-pass membrane protein</topology>
    </subcellularLocation>
</comment>
<keyword evidence="4 10" id="KW-0808">Transferase</keyword>